<accession>A0A6J1X817</accession>
<dbReference type="OrthoDB" id="430300at2759"/>
<organism evidence="6 7">
    <name type="scientific">Galleria mellonella</name>
    <name type="common">Greater wax moth</name>
    <dbReference type="NCBI Taxonomy" id="7137"/>
    <lineage>
        <taxon>Eukaryota</taxon>
        <taxon>Metazoa</taxon>
        <taxon>Ecdysozoa</taxon>
        <taxon>Arthropoda</taxon>
        <taxon>Hexapoda</taxon>
        <taxon>Insecta</taxon>
        <taxon>Pterygota</taxon>
        <taxon>Neoptera</taxon>
        <taxon>Endopterygota</taxon>
        <taxon>Lepidoptera</taxon>
        <taxon>Glossata</taxon>
        <taxon>Ditrysia</taxon>
        <taxon>Pyraloidea</taxon>
        <taxon>Pyralidae</taxon>
        <taxon>Galleriinae</taxon>
        <taxon>Galleria</taxon>
    </lineage>
</organism>
<reference evidence="7" key="1">
    <citation type="submission" date="2025-08" db="UniProtKB">
        <authorList>
            <consortium name="RefSeq"/>
        </authorList>
    </citation>
    <scope>IDENTIFICATION</scope>
    <source>
        <tissue evidence="7">Whole larvae</tissue>
    </source>
</reference>
<dbReference type="PANTHER" id="PTHR23507">
    <property type="entry name" value="ZGC:174356"/>
    <property type="match status" value="1"/>
</dbReference>
<dbReference type="Gene3D" id="1.20.1250.20">
    <property type="entry name" value="MFS general substrate transporter like domains"/>
    <property type="match status" value="1"/>
</dbReference>
<feature type="transmembrane region" description="Helical" evidence="5">
    <location>
        <begin position="439"/>
        <end position="463"/>
    </location>
</feature>
<feature type="transmembrane region" description="Helical" evidence="5">
    <location>
        <begin position="221"/>
        <end position="238"/>
    </location>
</feature>
<keyword evidence="2 5" id="KW-0812">Transmembrane</keyword>
<evidence type="ECO:0000256" key="5">
    <source>
        <dbReference type="SAM" id="Phobius"/>
    </source>
</evidence>
<dbReference type="GO" id="GO:0016020">
    <property type="term" value="C:membrane"/>
    <property type="evidence" value="ECO:0007669"/>
    <property type="project" value="UniProtKB-SubCell"/>
</dbReference>
<dbReference type="Proteomes" id="UP001652740">
    <property type="component" value="Unplaced"/>
</dbReference>
<dbReference type="FunCoup" id="A0A6J1X817">
    <property type="interactions" value="72"/>
</dbReference>
<feature type="transmembrane region" description="Helical" evidence="5">
    <location>
        <begin position="282"/>
        <end position="306"/>
    </location>
</feature>
<sequence>MPQDEEYLTGSNRNTNTMTISELPGKPFGIVLEFAIFLIMMGLTLSGTAIRNVLLYRTCVHSLHHDMDECRGFLSPVKTNDTNDLEEEVQKYVTYVSTVITVIESLGPAFLSLFLGVWSDTHGRKPLIVWPLFGQAMTGILIVVYAMLDNLGPWWYTLAVIPLSLSGAFTVLFTGAMCYISDVTITQNTSLRMTMMEIAVSAGSVVGSLISSYVLKAVGNVYLLLIAATLFVIAYAVTNIQLQESLTGAVQGTLSSVFDYLLIKEMITECFKRRPNNLRTQLLLLTFANSLNVFIMYGMSGIEYMYTREKLHWALEDFTQFSAASVLISFLGSFVGVTVIQKYLRVNDLAFSIISFLSSAGEYIVKAFAVLSWHMYLSAGVTVFGSLSSPLIRSYLTKILPVEDIAKVFALMCAIEGIYPLIAPVIFNTLYNVTLTTFPGAVCLLTSAINVSCIVMLLFVAFFRWKTHTTPYQTISVNSNDDNEAE</sequence>
<dbReference type="InParanoid" id="A0A6J1X817"/>
<comment type="subcellular location">
    <subcellularLocation>
        <location evidence="1">Membrane</location>
        <topology evidence="1">Multi-pass membrane protein</topology>
    </subcellularLocation>
</comment>
<feature type="transmembrane region" description="Helical" evidence="5">
    <location>
        <begin position="408"/>
        <end position="427"/>
    </location>
</feature>
<evidence type="ECO:0000256" key="4">
    <source>
        <dbReference type="ARBA" id="ARBA00023136"/>
    </source>
</evidence>
<dbReference type="KEGG" id="gmw:113521676"/>
<keyword evidence="3 5" id="KW-1133">Transmembrane helix</keyword>
<dbReference type="AlphaFoldDB" id="A0A6J1X817"/>
<dbReference type="PANTHER" id="PTHR23507:SF39">
    <property type="entry name" value="GH23453P-RELATED"/>
    <property type="match status" value="1"/>
</dbReference>
<evidence type="ECO:0000313" key="6">
    <source>
        <dbReference type="Proteomes" id="UP001652740"/>
    </source>
</evidence>
<gene>
    <name evidence="7" type="primary">LOC113521676</name>
</gene>
<evidence type="ECO:0000256" key="2">
    <source>
        <dbReference type="ARBA" id="ARBA00022692"/>
    </source>
</evidence>
<dbReference type="InterPro" id="IPR036259">
    <property type="entry name" value="MFS_trans_sf"/>
</dbReference>
<feature type="transmembrane region" description="Helical" evidence="5">
    <location>
        <begin position="127"/>
        <end position="148"/>
    </location>
</feature>
<dbReference type="SUPFAM" id="SSF103473">
    <property type="entry name" value="MFS general substrate transporter"/>
    <property type="match status" value="1"/>
</dbReference>
<dbReference type="GeneID" id="113521676"/>
<feature type="transmembrane region" description="Helical" evidence="5">
    <location>
        <begin position="193"/>
        <end position="215"/>
    </location>
</feature>
<feature type="transmembrane region" description="Helical" evidence="5">
    <location>
        <begin position="375"/>
        <end position="396"/>
    </location>
</feature>
<feature type="transmembrane region" description="Helical" evidence="5">
    <location>
        <begin position="92"/>
        <end position="115"/>
    </location>
</feature>
<feature type="transmembrane region" description="Helical" evidence="5">
    <location>
        <begin position="349"/>
        <end position="369"/>
    </location>
</feature>
<dbReference type="Pfam" id="PF07690">
    <property type="entry name" value="MFS_1"/>
    <property type="match status" value="1"/>
</dbReference>
<protein>
    <submittedName>
        <fullName evidence="7">Proton-coupled folate transporter-like isoform X1</fullName>
    </submittedName>
</protein>
<feature type="transmembrane region" description="Helical" evidence="5">
    <location>
        <begin position="318"/>
        <end position="337"/>
    </location>
</feature>
<feature type="transmembrane region" description="Helical" evidence="5">
    <location>
        <begin position="154"/>
        <end position="181"/>
    </location>
</feature>
<feature type="transmembrane region" description="Helical" evidence="5">
    <location>
        <begin position="28"/>
        <end position="50"/>
    </location>
</feature>
<keyword evidence="4 5" id="KW-0472">Membrane</keyword>
<dbReference type="GO" id="GO:0022857">
    <property type="term" value="F:transmembrane transporter activity"/>
    <property type="evidence" value="ECO:0007669"/>
    <property type="project" value="InterPro"/>
</dbReference>
<dbReference type="InterPro" id="IPR011701">
    <property type="entry name" value="MFS"/>
</dbReference>
<name>A0A6J1X817_GALME</name>
<dbReference type="RefSeq" id="XP_026763096.1">
    <property type="nucleotide sequence ID" value="XM_026907295.3"/>
</dbReference>
<keyword evidence="6" id="KW-1185">Reference proteome</keyword>
<evidence type="ECO:0000313" key="7">
    <source>
        <dbReference type="RefSeq" id="XP_026763096.1"/>
    </source>
</evidence>
<evidence type="ECO:0000256" key="3">
    <source>
        <dbReference type="ARBA" id="ARBA00022989"/>
    </source>
</evidence>
<evidence type="ECO:0000256" key="1">
    <source>
        <dbReference type="ARBA" id="ARBA00004141"/>
    </source>
</evidence>
<proteinExistence type="predicted"/>